<dbReference type="InterPro" id="IPR022689">
    <property type="entry name" value="Iron_dep_repressor"/>
</dbReference>
<dbReference type="Pfam" id="PF02742">
    <property type="entry name" value="Fe_dep_repr_C"/>
    <property type="match status" value="1"/>
</dbReference>
<dbReference type="InterPro" id="IPR038157">
    <property type="entry name" value="FeoA_core_dom"/>
</dbReference>
<dbReference type="InterPro" id="IPR052713">
    <property type="entry name" value="FeoA"/>
</dbReference>
<feature type="domain" description="Ferrous iron transporter FeoA-like" evidence="2">
    <location>
        <begin position="143"/>
        <end position="214"/>
    </location>
</feature>
<name>A0A7X1E6Q1_9BACT</name>
<dbReference type="PANTHER" id="PTHR42954:SF2">
    <property type="entry name" value="FE(2+) TRANSPORT PROTEIN A"/>
    <property type="match status" value="1"/>
</dbReference>
<dbReference type="SUPFAM" id="SSF50037">
    <property type="entry name" value="C-terminal domain of transcriptional repressors"/>
    <property type="match status" value="2"/>
</dbReference>
<evidence type="ECO:0000313" key="4">
    <source>
        <dbReference type="Proteomes" id="UP000526501"/>
    </source>
</evidence>
<gene>
    <name evidence="3" type="ORF">H5P27_00370</name>
</gene>
<comment type="caution">
    <text evidence="3">The sequence shown here is derived from an EMBL/GenBank/DDBJ whole genome shotgun (WGS) entry which is preliminary data.</text>
</comment>
<evidence type="ECO:0000313" key="3">
    <source>
        <dbReference type="EMBL" id="MBC2604504.1"/>
    </source>
</evidence>
<proteinExistence type="predicted"/>
<dbReference type="SMART" id="SM00529">
    <property type="entry name" value="HTH_DTXR"/>
    <property type="match status" value="1"/>
</dbReference>
<dbReference type="InterPro" id="IPR001367">
    <property type="entry name" value="Fe_dep_repressor"/>
</dbReference>
<dbReference type="AlphaFoldDB" id="A0A7X1E6Q1"/>
<dbReference type="GO" id="GO:0046983">
    <property type="term" value="F:protein dimerization activity"/>
    <property type="evidence" value="ECO:0007669"/>
    <property type="project" value="InterPro"/>
</dbReference>
<sequence length="311" mass="34410">MKKKIEIEDALKHLHDCDYRGRASSIESLAGALTCDLEKSAELLASLRAKDLVTSQASAFQLTPKGLEYAREVVRAHRLYETYLARKTGLSETEWHLQAEKMEHLLSGREIDEIAEELGHPRYDPHGDPIPTADGNLPPNQALPLTECPIGWEGRVAHLEDEPKTIFQSLIEAGLAPGMQIKVAQRQPETLLLELEGRQTTIRRSAAENVMVSSFHAEESYDPEVGRLSDLKLHESASIVELSPACRGPERNRLLDLGIVPGTEVTLTLTSPSGSPNAYLIRGATIALRREQADKIITKKRKGTTDERLSS</sequence>
<keyword evidence="4" id="KW-1185">Reference proteome</keyword>
<dbReference type="GO" id="GO:0003700">
    <property type="term" value="F:DNA-binding transcription factor activity"/>
    <property type="evidence" value="ECO:0007669"/>
    <property type="project" value="InterPro"/>
</dbReference>
<dbReference type="GO" id="GO:0046914">
    <property type="term" value="F:transition metal ion binding"/>
    <property type="evidence" value="ECO:0007669"/>
    <property type="project" value="InterPro"/>
</dbReference>
<dbReference type="Proteomes" id="UP000526501">
    <property type="component" value="Unassembled WGS sequence"/>
</dbReference>
<dbReference type="InterPro" id="IPR036421">
    <property type="entry name" value="Fe_dep_repressor_sf"/>
</dbReference>
<dbReference type="InterPro" id="IPR008988">
    <property type="entry name" value="Transcriptional_repressor_C"/>
</dbReference>
<dbReference type="PANTHER" id="PTHR42954">
    <property type="entry name" value="FE(2+) TRANSPORT PROTEIN A"/>
    <property type="match status" value="1"/>
</dbReference>
<feature type="domain" description="Ferrous iron transporter FeoA-like" evidence="2">
    <location>
        <begin position="226"/>
        <end position="300"/>
    </location>
</feature>
<protein>
    <submittedName>
        <fullName evidence="3">Metal-dependent transcriptional regulator</fullName>
    </submittedName>
</protein>
<dbReference type="InterPro" id="IPR036388">
    <property type="entry name" value="WH-like_DNA-bd_sf"/>
</dbReference>
<reference evidence="3 4" key="1">
    <citation type="submission" date="2020-07" db="EMBL/GenBank/DDBJ databases">
        <authorList>
            <person name="Feng X."/>
        </authorList>
    </citation>
    <scope>NUCLEOTIDE SEQUENCE [LARGE SCALE GENOMIC DNA]</scope>
    <source>
        <strain evidence="3 4">JCM23202</strain>
    </source>
</reference>
<dbReference type="RefSeq" id="WP_185658399.1">
    <property type="nucleotide sequence ID" value="NZ_CAWPOO010000001.1"/>
</dbReference>
<dbReference type="Gene3D" id="1.10.10.10">
    <property type="entry name" value="Winged helix-like DNA-binding domain superfamily/Winged helix DNA-binding domain"/>
    <property type="match status" value="1"/>
</dbReference>
<dbReference type="Gene3D" id="2.30.30.90">
    <property type="match status" value="2"/>
</dbReference>
<dbReference type="SMART" id="SM00899">
    <property type="entry name" value="FeoA"/>
    <property type="match status" value="2"/>
</dbReference>
<dbReference type="InterPro" id="IPR007167">
    <property type="entry name" value="Fe-transptr_FeoA-like"/>
</dbReference>
<organism evidence="3 4">
    <name type="scientific">Pelagicoccus albus</name>
    <dbReference type="NCBI Taxonomy" id="415222"/>
    <lineage>
        <taxon>Bacteria</taxon>
        <taxon>Pseudomonadati</taxon>
        <taxon>Verrucomicrobiota</taxon>
        <taxon>Opitutia</taxon>
        <taxon>Puniceicoccales</taxon>
        <taxon>Pelagicoccaceae</taxon>
        <taxon>Pelagicoccus</taxon>
    </lineage>
</organism>
<evidence type="ECO:0000259" key="2">
    <source>
        <dbReference type="SMART" id="SM00899"/>
    </source>
</evidence>
<accession>A0A7X1E6Q1</accession>
<dbReference type="SUPFAM" id="SSF47979">
    <property type="entry name" value="Iron-dependent repressor protein, dimerization domain"/>
    <property type="match status" value="1"/>
</dbReference>
<evidence type="ECO:0000256" key="1">
    <source>
        <dbReference type="ARBA" id="ARBA00023004"/>
    </source>
</evidence>
<dbReference type="Pfam" id="PF04023">
    <property type="entry name" value="FeoA"/>
    <property type="match status" value="2"/>
</dbReference>
<dbReference type="EMBL" id="JACHVC010000001">
    <property type="protein sequence ID" value="MBC2604504.1"/>
    <property type="molecule type" value="Genomic_DNA"/>
</dbReference>
<keyword evidence="1" id="KW-0408">Iron</keyword>